<accession>A0ABN1P2P0</accession>
<reference evidence="2 3" key="1">
    <citation type="journal article" date="2019" name="Int. J. Syst. Evol. Microbiol.">
        <title>The Global Catalogue of Microorganisms (GCM) 10K type strain sequencing project: providing services to taxonomists for standard genome sequencing and annotation.</title>
        <authorList>
            <consortium name="The Broad Institute Genomics Platform"/>
            <consortium name="The Broad Institute Genome Sequencing Center for Infectious Disease"/>
            <person name="Wu L."/>
            <person name="Ma J."/>
        </authorList>
    </citation>
    <scope>NUCLEOTIDE SEQUENCE [LARGE SCALE GENOMIC DNA]</scope>
    <source>
        <strain evidence="2 3">JCM 11117</strain>
    </source>
</reference>
<keyword evidence="3" id="KW-1185">Reference proteome</keyword>
<dbReference type="InterPro" id="IPR003018">
    <property type="entry name" value="GAF"/>
</dbReference>
<feature type="domain" description="GAF" evidence="1">
    <location>
        <begin position="87"/>
        <end position="209"/>
    </location>
</feature>
<dbReference type="Pfam" id="PF01590">
    <property type="entry name" value="GAF"/>
    <property type="match status" value="1"/>
</dbReference>
<dbReference type="EMBL" id="BAAAHP010000013">
    <property type="protein sequence ID" value="GAA0921833.1"/>
    <property type="molecule type" value="Genomic_DNA"/>
</dbReference>
<protein>
    <submittedName>
        <fullName evidence="2">GAF domain-containing protein</fullName>
    </submittedName>
</protein>
<gene>
    <name evidence="2" type="ORF">GCM10009559_04960</name>
</gene>
<sequence>MNTFPTSPAREGRTAAGIREDVLSGRSPAGFGRPVVARSWSRVLALGLDPNRINPRSPVPGTVLHQRLRDRGISAAIGVADRAFAGTDRSGRCVVSLADRDGVIVWRTGAGGLLGRAADAGFREGSTWTESTAGTNAIGVALADETRVRIVGAEHYEACQIGWYCSAAPIRDLRTGRLLAVLNVSGPAPAMHPMAGALVQTAADLVEARLHRDHRRHLDRLRAAHAPRPAEGGFLLVDDHGWVAHDPALRPLRRIPPPRPQLAVDIPGWGRCLPERVEGGWVIRRERGVTPPPEVVLRLDGPRPGVEVPEGAGTARIPLSPRHAEILVLLRVAGAAGLDTAALSDGLYGDAGHAVAVRAEVTRLRRALGVLGTRIGSRPYRLRDLRLTITAGAGRRWQDCAFVRGSTAPGLARARR</sequence>
<dbReference type="Proteomes" id="UP001499967">
    <property type="component" value="Unassembled WGS sequence"/>
</dbReference>
<dbReference type="SUPFAM" id="SSF55781">
    <property type="entry name" value="GAF domain-like"/>
    <property type="match status" value="1"/>
</dbReference>
<evidence type="ECO:0000313" key="3">
    <source>
        <dbReference type="Proteomes" id="UP001499967"/>
    </source>
</evidence>
<comment type="caution">
    <text evidence="2">The sequence shown here is derived from an EMBL/GenBank/DDBJ whole genome shotgun (WGS) entry which is preliminary data.</text>
</comment>
<name>A0ABN1P2P0_9PSEU</name>
<organism evidence="2 3">
    <name type="scientific">Pseudonocardia zijingensis</name>
    <dbReference type="NCBI Taxonomy" id="153376"/>
    <lineage>
        <taxon>Bacteria</taxon>
        <taxon>Bacillati</taxon>
        <taxon>Actinomycetota</taxon>
        <taxon>Actinomycetes</taxon>
        <taxon>Pseudonocardiales</taxon>
        <taxon>Pseudonocardiaceae</taxon>
        <taxon>Pseudonocardia</taxon>
    </lineage>
</organism>
<proteinExistence type="predicted"/>
<evidence type="ECO:0000259" key="1">
    <source>
        <dbReference type="Pfam" id="PF01590"/>
    </source>
</evidence>
<dbReference type="InterPro" id="IPR029016">
    <property type="entry name" value="GAF-like_dom_sf"/>
</dbReference>
<evidence type="ECO:0000313" key="2">
    <source>
        <dbReference type="EMBL" id="GAA0921833.1"/>
    </source>
</evidence>
<dbReference type="RefSeq" id="WP_343938397.1">
    <property type="nucleotide sequence ID" value="NZ_BAAAHP010000013.1"/>
</dbReference>
<dbReference type="Gene3D" id="3.30.450.40">
    <property type="match status" value="1"/>
</dbReference>